<dbReference type="Gene3D" id="3.30.1050.10">
    <property type="entry name" value="SCP2 sterol-binding domain"/>
    <property type="match status" value="1"/>
</dbReference>
<gene>
    <name evidence="6" type="ORF">BCF74_103100</name>
</gene>
<dbReference type="InterPro" id="IPR016181">
    <property type="entry name" value="Acyl_CoA_acyltransferase"/>
</dbReference>
<evidence type="ECO:0000259" key="5">
    <source>
        <dbReference type="PROSITE" id="PS51186"/>
    </source>
</evidence>
<keyword evidence="7" id="KW-1185">Reference proteome</keyword>
<dbReference type="PANTHER" id="PTHR37817">
    <property type="entry name" value="N-ACETYLTRANSFERASE EIS"/>
    <property type="match status" value="1"/>
</dbReference>
<evidence type="ECO:0000256" key="3">
    <source>
        <dbReference type="ARBA" id="ARBA00023315"/>
    </source>
</evidence>
<comment type="subunit">
    <text evidence="4">Homohexamer; trimer of dimers.</text>
</comment>
<evidence type="ECO:0000256" key="2">
    <source>
        <dbReference type="ARBA" id="ARBA00022679"/>
    </source>
</evidence>
<feature type="active site" description="Proton donor" evidence="4">
    <location>
        <position position="161"/>
    </location>
</feature>
<keyword evidence="2 4" id="KW-0808">Transferase</keyword>
<feature type="domain" description="N-acetyltransferase" evidence="5">
    <location>
        <begin position="38"/>
        <end position="186"/>
    </location>
</feature>
<dbReference type="EMBL" id="PVTI01000003">
    <property type="protein sequence ID" value="PRY62893.1"/>
    <property type="molecule type" value="Genomic_DNA"/>
</dbReference>
<accession>A0A2T0UY86</accession>
<dbReference type="SUPFAM" id="SSF55729">
    <property type="entry name" value="Acyl-CoA N-acyltransferases (Nat)"/>
    <property type="match status" value="1"/>
</dbReference>
<dbReference type="SUPFAM" id="SSF55718">
    <property type="entry name" value="SCP-like"/>
    <property type="match status" value="1"/>
</dbReference>
<dbReference type="PROSITE" id="PS51186">
    <property type="entry name" value="GNAT"/>
    <property type="match status" value="1"/>
</dbReference>
<evidence type="ECO:0000313" key="7">
    <source>
        <dbReference type="Proteomes" id="UP000237822"/>
    </source>
</evidence>
<dbReference type="GO" id="GO:0030649">
    <property type="term" value="P:aminoglycoside antibiotic catabolic process"/>
    <property type="evidence" value="ECO:0007669"/>
    <property type="project" value="TreeGrafter"/>
</dbReference>
<name>A0A2T0UY86_9MICO</name>
<feature type="active site" description="Proton acceptor; via carboxylate" evidence="4">
    <location>
        <position position="441"/>
    </location>
</feature>
<reference evidence="6 7" key="1">
    <citation type="submission" date="2018-03" db="EMBL/GenBank/DDBJ databases">
        <title>Genomic Encyclopedia of Archaeal and Bacterial Type Strains, Phase II (KMG-II): from individual species to whole genera.</title>
        <authorList>
            <person name="Goeker M."/>
        </authorList>
    </citation>
    <scope>NUCLEOTIDE SEQUENCE [LARGE SCALE GENOMIC DNA]</scope>
    <source>
        <strain evidence="6 7">ATCC BAA-1496</strain>
    </source>
</reference>
<dbReference type="Proteomes" id="UP000237822">
    <property type="component" value="Unassembled WGS sequence"/>
</dbReference>
<dbReference type="InterPro" id="IPR051554">
    <property type="entry name" value="Acetyltransferase_Eis"/>
</dbReference>
<dbReference type="InterPro" id="IPR025559">
    <property type="entry name" value="Eis_dom"/>
</dbReference>
<evidence type="ECO:0000256" key="4">
    <source>
        <dbReference type="HAMAP-Rule" id="MF_01812"/>
    </source>
</evidence>
<feature type="binding site" evidence="4">
    <location>
        <begin position="128"/>
        <end position="133"/>
    </location>
    <ligand>
        <name>acetyl-CoA</name>
        <dbReference type="ChEBI" id="CHEBI:57288"/>
    </ligand>
</feature>
<dbReference type="PANTHER" id="PTHR37817:SF1">
    <property type="entry name" value="N-ACETYLTRANSFERASE EIS"/>
    <property type="match status" value="1"/>
</dbReference>
<dbReference type="RefSeq" id="WP_106296468.1">
    <property type="nucleotide sequence ID" value="NZ_PVTI01000003.1"/>
</dbReference>
<sequence>MSDDTAMSEREVMHLESSDLERMDLEVVDLDLDDDSDAMVHRVNGWLEAVLRSFHEKRADDEHRAKWVAALRADGSRLRGVYERGGLPFATDVPVATFSHLTKRLNTGSRQLPVRMITDVTVAPTHRRRGIMRRLMTANLADAAAQGLPLAVLTASEGSIYGRFGFGVATHEDAVRIDTTSRFRLRERPDDGERIVIVDPDASDAVRTAYERFHEVTRGSLERPAYYEGWLRGYDWEEQGEDRAHRVAIRLDAQGRPDGFVAWKFKDAGDHREVSVGDLVGATPPARIALWQFVADLDLADIAVARTANLDPLPWAVTDPRVITTTGRPDHVWVRILDVAAALSARPWFADDEVTIRVRDALGHADGTWTVTASGGTAVVRRSAATADVELDVEALGALYLGDVRVDDLAEAGRIVGRADGIRRFAQLTDGGPTPHCATHF</sequence>
<comment type="similarity">
    <text evidence="1 4">Belongs to the acetyltransferase Eis family.</text>
</comment>
<feature type="binding site" evidence="4">
    <location>
        <begin position="120"/>
        <end position="122"/>
    </location>
    <ligand>
        <name>acetyl-CoA</name>
        <dbReference type="ChEBI" id="CHEBI:57288"/>
    </ligand>
</feature>
<evidence type="ECO:0000313" key="6">
    <source>
        <dbReference type="EMBL" id="PRY62893.1"/>
    </source>
</evidence>
<organism evidence="6 7">
    <name type="scientific">Knoellia remsis</name>
    <dbReference type="NCBI Taxonomy" id="407159"/>
    <lineage>
        <taxon>Bacteria</taxon>
        <taxon>Bacillati</taxon>
        <taxon>Actinomycetota</taxon>
        <taxon>Actinomycetes</taxon>
        <taxon>Micrococcales</taxon>
        <taxon>Intrasporangiaceae</taxon>
        <taxon>Knoellia</taxon>
    </lineage>
</organism>
<dbReference type="OrthoDB" id="8399956at2"/>
<keyword evidence="3 4" id="KW-0012">Acyltransferase</keyword>
<dbReference type="Pfam" id="PF17668">
    <property type="entry name" value="Acetyltransf_17"/>
    <property type="match status" value="1"/>
</dbReference>
<dbReference type="InterPro" id="IPR041380">
    <property type="entry name" value="Acetyltransf_17"/>
</dbReference>
<dbReference type="AlphaFoldDB" id="A0A2T0UY86"/>
<dbReference type="InterPro" id="IPR022902">
    <property type="entry name" value="NAcTrfase_Eis"/>
</dbReference>
<dbReference type="InterPro" id="IPR036527">
    <property type="entry name" value="SCP2_sterol-bd_dom_sf"/>
</dbReference>
<dbReference type="HAMAP" id="MF_01812">
    <property type="entry name" value="Eis"/>
    <property type="match status" value="1"/>
</dbReference>
<dbReference type="GO" id="GO:0034069">
    <property type="term" value="F:aminoglycoside N-acetyltransferase activity"/>
    <property type="evidence" value="ECO:0007669"/>
    <property type="project" value="TreeGrafter"/>
</dbReference>
<protein>
    <submittedName>
        <fullName evidence="6">Putative acetyltransferase</fullName>
    </submittedName>
</protein>
<comment type="caution">
    <text evidence="6">The sequence shown here is derived from an EMBL/GenBank/DDBJ whole genome shotgun (WGS) entry which is preliminary data.</text>
</comment>
<feature type="binding site" evidence="4">
    <location>
        <begin position="156"/>
        <end position="157"/>
    </location>
    <ligand>
        <name>acetyl-CoA</name>
        <dbReference type="ChEBI" id="CHEBI:57288"/>
    </ligand>
</feature>
<dbReference type="Gene3D" id="3.40.630.30">
    <property type="match status" value="2"/>
</dbReference>
<dbReference type="Pfam" id="PF13527">
    <property type="entry name" value="Acetyltransf_9"/>
    <property type="match status" value="1"/>
</dbReference>
<dbReference type="Pfam" id="PF13530">
    <property type="entry name" value="SCP2_2"/>
    <property type="match status" value="1"/>
</dbReference>
<evidence type="ECO:0000256" key="1">
    <source>
        <dbReference type="ARBA" id="ARBA00009213"/>
    </source>
</evidence>
<proteinExistence type="inferred from homology"/>
<dbReference type="InterPro" id="IPR000182">
    <property type="entry name" value="GNAT_dom"/>
</dbReference>